<dbReference type="NCBIfam" id="NF003417">
    <property type="entry name" value="PRK04813.1"/>
    <property type="match status" value="2"/>
</dbReference>
<feature type="domain" description="Carrier" evidence="4">
    <location>
        <begin position="598"/>
        <end position="673"/>
    </location>
</feature>
<dbReference type="PANTHER" id="PTHR45527">
    <property type="entry name" value="NONRIBOSOMAL PEPTIDE SYNTHETASE"/>
    <property type="match status" value="1"/>
</dbReference>
<dbReference type="FunFam" id="3.30.300.30:FF:000010">
    <property type="entry name" value="Enterobactin synthetase component F"/>
    <property type="match status" value="2"/>
</dbReference>
<dbReference type="Gene3D" id="3.30.559.30">
    <property type="entry name" value="Nonribosomal peptide synthetase, condensation domain"/>
    <property type="match status" value="2"/>
</dbReference>
<feature type="domain" description="Carrier" evidence="4">
    <location>
        <begin position="1649"/>
        <end position="1724"/>
    </location>
</feature>
<dbReference type="FunFam" id="3.40.50.980:FF:000001">
    <property type="entry name" value="Non-ribosomal peptide synthetase"/>
    <property type="match status" value="1"/>
</dbReference>
<feature type="non-terminal residue" evidence="5">
    <location>
        <position position="1"/>
    </location>
</feature>
<dbReference type="FunFam" id="2.30.38.10:FF:000001">
    <property type="entry name" value="Non-ribosomal peptide synthetase PvdI"/>
    <property type="match status" value="1"/>
</dbReference>
<dbReference type="PROSITE" id="PS00455">
    <property type="entry name" value="AMP_BINDING"/>
    <property type="match status" value="2"/>
</dbReference>
<keyword evidence="2" id="KW-0596">Phosphopantetheine</keyword>
<evidence type="ECO:0000256" key="3">
    <source>
        <dbReference type="ARBA" id="ARBA00022553"/>
    </source>
</evidence>
<comment type="caution">
    <text evidence="5">The sequence shown here is derived from an EMBL/GenBank/DDBJ whole genome shotgun (WGS) entry which is preliminary data.</text>
</comment>
<dbReference type="InterPro" id="IPR009081">
    <property type="entry name" value="PP-bd_ACP"/>
</dbReference>
<reference evidence="5 6" key="1">
    <citation type="submission" date="2018-11" db="EMBL/GenBank/DDBJ databases">
        <title>Rhodococcus spongicola sp. nov. and Rhodococcus xishaensis sp. nov. from marine sponges.</title>
        <authorList>
            <person name="Li L."/>
            <person name="Lin H.W."/>
        </authorList>
    </citation>
    <scope>NUCLEOTIDE SEQUENCE [LARGE SCALE GENOMIC DNA]</scope>
    <source>
        <strain evidence="5 6">LHW51113</strain>
    </source>
</reference>
<dbReference type="PANTHER" id="PTHR45527:SF1">
    <property type="entry name" value="FATTY ACID SYNTHASE"/>
    <property type="match status" value="1"/>
</dbReference>
<dbReference type="Gene3D" id="3.30.559.10">
    <property type="entry name" value="Chloramphenicol acetyltransferase-like domain"/>
    <property type="match status" value="2"/>
</dbReference>
<dbReference type="PROSITE" id="PS00012">
    <property type="entry name" value="PHOSPHOPANTETHEINE"/>
    <property type="match status" value="2"/>
</dbReference>
<dbReference type="FunFam" id="3.40.50.12780:FF:000012">
    <property type="entry name" value="Non-ribosomal peptide synthetase"/>
    <property type="match status" value="2"/>
</dbReference>
<accession>A0A3S3ZGA9</accession>
<dbReference type="InterPro" id="IPR000873">
    <property type="entry name" value="AMP-dep_synth/lig_dom"/>
</dbReference>
<dbReference type="UniPathway" id="UPA00011"/>
<gene>
    <name evidence="5" type="ORF">EGT50_16990</name>
</gene>
<feature type="non-terminal residue" evidence="5">
    <location>
        <position position="1901"/>
    </location>
</feature>
<dbReference type="PROSITE" id="PS50075">
    <property type="entry name" value="CARRIER"/>
    <property type="match status" value="2"/>
</dbReference>
<dbReference type="Pfam" id="PF00668">
    <property type="entry name" value="Condensation"/>
    <property type="match status" value="3"/>
</dbReference>
<dbReference type="CDD" id="cd19540">
    <property type="entry name" value="LCL_NRPS-like"/>
    <property type="match status" value="1"/>
</dbReference>
<dbReference type="GO" id="GO:0043041">
    <property type="term" value="P:amino acid activation for nonribosomal peptide biosynthetic process"/>
    <property type="evidence" value="ECO:0007669"/>
    <property type="project" value="TreeGrafter"/>
</dbReference>
<dbReference type="GO" id="GO:0072330">
    <property type="term" value="P:monocarboxylic acid biosynthetic process"/>
    <property type="evidence" value="ECO:0007669"/>
    <property type="project" value="UniProtKB-ARBA"/>
</dbReference>
<dbReference type="InterPro" id="IPR010071">
    <property type="entry name" value="AA_adenyl_dom"/>
</dbReference>
<sequence>AQVAKFDLQVTVVPAATDGWSVDLTYATDLFDEATIVSFGQRLVRVLEAVTVDPVAPVGDVEVLDGPERALVVEGWNATGRPVDGSATLVELFEAQVARTPDAPAVVFEGRSVSYAQFAGRVHRLARLLIAEGVGPESLVAVAMGRSVEMLVAVYAVAVAGGGYVPVDPDQPADRNGYILDTADPTLVLTTSRDGFTVAGDKSVGAVGDRSVRVVNVDEADVSGFDGAPVSDAERVAPLRSSNTAYVIFTSGSTGRPKGVAVSHAAIVNRLVWMQAEYQLDGSDVVLQKTPFTFDVSVWELFWPLQIGGRLVIAIPDGHRDPAYLARVMVEQGVTVAHFVPSMLSVFVAEPAVREVTALQTVFASGEALPAQTAARFRDVVPGAVLHNLYGPTEAAVDVTYHEVTDADVSSVPIGAPVWNTRVLVLDERLHPVPVGVPGELYLAGVQLARGYVRRADLSAERFVADPYGGVGERMYRTGDLVRWSANGELEYLGRTDFQVKLRGLRIELGEIEAALLERDDIAQTVVLVRDEQLVAYLVPTRGEVDEDAVRADLSGSLPSYMVPSVFVELDAFPLNASGKLDRKALPAPVIEAREFRAPTTPIEEIVADTFADVLDVQRVGVDDDFFALGGNSLIATQVVSRLGAALDTRVPVRVLFEASTVSALAVHIEQHAGAGARKALVARPRPNRVPLSLAQHRMWFLNRLDPESPTYNLAFGLRLSGVLDVSGLQVAVTDVLDRHESLRTIFPDSPDGPHQVVLDAVQVAPNLSPRDVSQEGLRHGALTLAGRGFDVTVEAPVRAELFRVTPTEHVLVIVVHHISADGWSMGPMARDIMAAYAGRTQWLHPAWTPLPVQYADYALWQREILGSEDDANSVVSSQARYWAEHLAGLADQLDLPTDRIRPAQQSFRGAHVEFDISPEIHQALTDLAHTHRASLFMVVHAALSVLLSRMAGTSDIAIGTPVAGRGEQALDDLVGMFVNTLVLRTDVEQGARFTDVLAHARDAALGAFAHSDIPFERLVEIINPARSTSRHPLVQVMLSFENLGPTHLDLRGLTIDQVDLDTEVAKFDLQFTFRESIDENGAAQGMAAGFTYATDLFDESTVRALTVRFGRVLEAVVASPDVVVGDIDLLGADEAAQLTGPIGPAAPEPMLLADLLAAAADADPDRIALVAGTTEVTYRELDERSTRLARLLVSRGVGPEDVVAVALTRSIESVTAVWAVAKSGAAFVPVDPTYPGSRVAHMVSDSGALLGVTVSEHAAGLPQGVPWLVLDDAAVSAAVAEQSAARVSDIDRVRALTPSHPAYVIYTSGSTGVPKGVVVTHTGLAAFAAEQVERYGLEAGSRTLHFASPSFDASVLELLMAFGAGATMVVAPTSIYGGHELADLLRVQGVTHAFVTPAALASVDPSGLDALRVVVVGGEACSAELVARWVTGGRRMFNAYGPTEATVASNISDALVPGEPVTIGRAIRGANTYVLDERLRPVPAGVVGELYLEGPGLARGYHERAGLTAQRFVPNPFGDAGTRLYRTGDVVRTTADRVIEYVGRADDQVKLRGFRIELGEIEAVLHRLDAVTQAVVLVKSERLVAYLVAADEESIDPVAVKDAVGRALPSYMVPAAVIVLDELPISASGKLDRRALPEPEFEIREFQAPQTPIEEIIADVFAELLGVARVGRDDDFFELGGNSLIGTRAVARLGEELDTSIPVRTLFEVSNVRALAVQIEQIAGGSGGGRIRLVARRRPDVIPLSYAQQRMWFLNRFDTSSTGNNIPIAVRLSGLLDRTAMRAAVGDVIARHESLRTVYPDVDGVGSQVVLPASQVTVPLDPMSVTADELLEALGDLVWSSFDVTNEVPLRVALYELSPTEHVLVLVLHHIAADGFSMGPLTRDVVTAYAARAAGVVPGW</sequence>
<organism evidence="5 6">
    <name type="scientific">Rhodococcus xishaensis</name>
    <dbReference type="NCBI Taxonomy" id="2487364"/>
    <lineage>
        <taxon>Bacteria</taxon>
        <taxon>Bacillati</taxon>
        <taxon>Actinomycetota</taxon>
        <taxon>Actinomycetes</taxon>
        <taxon>Mycobacteriales</taxon>
        <taxon>Nocardiaceae</taxon>
        <taxon>Rhodococcus</taxon>
    </lineage>
</organism>
<dbReference type="SMART" id="SM00823">
    <property type="entry name" value="PKS_PP"/>
    <property type="match status" value="2"/>
</dbReference>
<dbReference type="Gene3D" id="3.30.300.30">
    <property type="match status" value="2"/>
</dbReference>
<dbReference type="Pfam" id="PF13193">
    <property type="entry name" value="AMP-binding_C"/>
    <property type="match status" value="2"/>
</dbReference>
<evidence type="ECO:0000313" key="5">
    <source>
        <dbReference type="EMBL" id="RVW00081.1"/>
    </source>
</evidence>
<dbReference type="Pfam" id="PF00501">
    <property type="entry name" value="AMP-binding"/>
    <property type="match status" value="2"/>
</dbReference>
<dbReference type="Gene3D" id="3.40.50.980">
    <property type="match status" value="4"/>
</dbReference>
<protein>
    <submittedName>
        <fullName evidence="5">Amino acid adenylation domain-containing protein</fullName>
    </submittedName>
</protein>
<dbReference type="Gene3D" id="2.30.38.10">
    <property type="entry name" value="Luciferase, Domain 3"/>
    <property type="match status" value="2"/>
</dbReference>
<dbReference type="GO" id="GO:0008610">
    <property type="term" value="P:lipid biosynthetic process"/>
    <property type="evidence" value="ECO:0007669"/>
    <property type="project" value="UniProtKB-ARBA"/>
</dbReference>
<dbReference type="InterPro" id="IPR020806">
    <property type="entry name" value="PKS_PP-bd"/>
</dbReference>
<dbReference type="GO" id="GO:0005829">
    <property type="term" value="C:cytosol"/>
    <property type="evidence" value="ECO:0007669"/>
    <property type="project" value="TreeGrafter"/>
</dbReference>
<evidence type="ECO:0000313" key="6">
    <source>
        <dbReference type="Proteomes" id="UP000283479"/>
    </source>
</evidence>
<name>A0A3S3ZGA9_9NOCA</name>
<dbReference type="InterPro" id="IPR020845">
    <property type="entry name" value="AMP-binding_CS"/>
</dbReference>
<dbReference type="InterPro" id="IPR036736">
    <property type="entry name" value="ACP-like_sf"/>
</dbReference>
<dbReference type="FunFam" id="1.10.1200.10:FF:000016">
    <property type="entry name" value="Non-ribosomal peptide synthase"/>
    <property type="match status" value="1"/>
</dbReference>
<dbReference type="GO" id="GO:0044550">
    <property type="term" value="P:secondary metabolite biosynthetic process"/>
    <property type="evidence" value="ECO:0007669"/>
    <property type="project" value="UniProtKB-ARBA"/>
</dbReference>
<dbReference type="InterPro" id="IPR023213">
    <property type="entry name" value="CAT-like_dom_sf"/>
</dbReference>
<dbReference type="Proteomes" id="UP000283479">
    <property type="component" value="Unassembled WGS sequence"/>
</dbReference>
<dbReference type="Pfam" id="PF00550">
    <property type="entry name" value="PP-binding"/>
    <property type="match status" value="2"/>
</dbReference>
<dbReference type="FunFam" id="3.40.50.980:FF:000002">
    <property type="entry name" value="Enterobactin synthetase component F"/>
    <property type="match status" value="1"/>
</dbReference>
<keyword evidence="3" id="KW-0597">Phosphoprotein</keyword>
<dbReference type="InterPro" id="IPR006162">
    <property type="entry name" value="Ppantetheine_attach_site"/>
</dbReference>
<evidence type="ECO:0000256" key="2">
    <source>
        <dbReference type="ARBA" id="ARBA00022450"/>
    </source>
</evidence>
<dbReference type="GO" id="GO:0031177">
    <property type="term" value="F:phosphopantetheine binding"/>
    <property type="evidence" value="ECO:0007669"/>
    <property type="project" value="InterPro"/>
</dbReference>
<dbReference type="InterPro" id="IPR025110">
    <property type="entry name" value="AMP-bd_C"/>
</dbReference>
<keyword evidence="6" id="KW-1185">Reference proteome</keyword>
<proteinExistence type="predicted"/>
<dbReference type="OrthoDB" id="2472181at2"/>
<evidence type="ECO:0000256" key="1">
    <source>
        <dbReference type="ARBA" id="ARBA00001957"/>
    </source>
</evidence>
<dbReference type="SUPFAM" id="SSF56801">
    <property type="entry name" value="Acetyl-CoA synthetase-like"/>
    <property type="match status" value="2"/>
</dbReference>
<dbReference type="SUPFAM" id="SSF52777">
    <property type="entry name" value="CoA-dependent acyltransferases"/>
    <property type="match status" value="4"/>
</dbReference>
<dbReference type="InterPro" id="IPR001242">
    <property type="entry name" value="Condensation_dom"/>
</dbReference>
<dbReference type="SUPFAM" id="SSF47336">
    <property type="entry name" value="ACP-like"/>
    <property type="match status" value="2"/>
</dbReference>
<dbReference type="CDD" id="cd17646">
    <property type="entry name" value="A_NRPS_AB3403-like"/>
    <property type="match status" value="1"/>
</dbReference>
<dbReference type="Gene3D" id="1.10.1200.10">
    <property type="entry name" value="ACP-like"/>
    <property type="match status" value="2"/>
</dbReference>
<dbReference type="EMBL" id="RKLO01000009">
    <property type="protein sequence ID" value="RVW00081.1"/>
    <property type="molecule type" value="Genomic_DNA"/>
</dbReference>
<dbReference type="GO" id="GO:0003824">
    <property type="term" value="F:catalytic activity"/>
    <property type="evidence" value="ECO:0007669"/>
    <property type="project" value="InterPro"/>
</dbReference>
<dbReference type="RefSeq" id="WP_127955812.1">
    <property type="nucleotide sequence ID" value="NZ_RKLO01000009.1"/>
</dbReference>
<dbReference type="NCBIfam" id="TIGR01733">
    <property type="entry name" value="AA-adenyl-dom"/>
    <property type="match status" value="2"/>
</dbReference>
<evidence type="ECO:0000259" key="4">
    <source>
        <dbReference type="PROSITE" id="PS50075"/>
    </source>
</evidence>
<comment type="cofactor">
    <cofactor evidence="1">
        <name>pantetheine 4'-phosphate</name>
        <dbReference type="ChEBI" id="CHEBI:47942"/>
    </cofactor>
</comment>
<dbReference type="InterPro" id="IPR045851">
    <property type="entry name" value="AMP-bd_C_sf"/>
</dbReference>